<dbReference type="STRING" id="487184.SAMN05216421_3043"/>
<protein>
    <recommendedName>
        <fullName evidence="3">diguanylate cyclase</fullName>
        <ecNumber evidence="3">2.7.7.65</ecNumber>
    </recommendedName>
</protein>
<comment type="catalytic activity">
    <reaction evidence="4">
        <text>2 GTP = 3',3'-c-di-GMP + 2 diphosphate</text>
        <dbReference type="Rhea" id="RHEA:24898"/>
        <dbReference type="ChEBI" id="CHEBI:33019"/>
        <dbReference type="ChEBI" id="CHEBI:37565"/>
        <dbReference type="ChEBI" id="CHEBI:58805"/>
        <dbReference type="EC" id="2.7.7.65"/>
    </reaction>
</comment>
<name>A0A1H1Y5F7_9GAMM</name>
<evidence type="ECO:0000313" key="6">
    <source>
        <dbReference type="EMBL" id="SDT16266.1"/>
    </source>
</evidence>
<reference evidence="7" key="1">
    <citation type="submission" date="2016-10" db="EMBL/GenBank/DDBJ databases">
        <authorList>
            <person name="Varghese N."/>
            <person name="Submissions S."/>
        </authorList>
    </citation>
    <scope>NUCLEOTIDE SEQUENCE [LARGE SCALE GENOMIC DNA]</scope>
    <source>
        <strain evidence="7">NRRL B-51270</strain>
    </source>
</reference>
<dbReference type="GO" id="GO:0005886">
    <property type="term" value="C:plasma membrane"/>
    <property type="evidence" value="ECO:0007669"/>
    <property type="project" value="UniProtKB-SubCell"/>
</dbReference>
<dbReference type="SUPFAM" id="SSF55073">
    <property type="entry name" value="Nucleotide cyclase"/>
    <property type="match status" value="1"/>
</dbReference>
<dbReference type="InterPro" id="IPR029787">
    <property type="entry name" value="Nucleotide_cyclase"/>
</dbReference>
<dbReference type="EMBL" id="LT629736">
    <property type="protein sequence ID" value="SDT16266.1"/>
    <property type="molecule type" value="Genomic_DNA"/>
</dbReference>
<dbReference type="PANTHER" id="PTHR45138:SF9">
    <property type="entry name" value="DIGUANYLATE CYCLASE DGCM-RELATED"/>
    <property type="match status" value="1"/>
</dbReference>
<dbReference type="RefSeq" id="WP_093396509.1">
    <property type="nucleotide sequence ID" value="NZ_LT629736.1"/>
</dbReference>
<dbReference type="EC" id="2.7.7.65" evidence="3"/>
<dbReference type="InterPro" id="IPR048516">
    <property type="entry name" value="DGCcoil"/>
</dbReference>
<dbReference type="Pfam" id="PF20975">
    <property type="entry name" value="DGCcoil"/>
    <property type="match status" value="1"/>
</dbReference>
<dbReference type="PANTHER" id="PTHR45138">
    <property type="entry name" value="REGULATORY COMPONENTS OF SENSORY TRANSDUCTION SYSTEM"/>
    <property type="match status" value="1"/>
</dbReference>
<dbReference type="SMART" id="SM00267">
    <property type="entry name" value="GGDEF"/>
    <property type="match status" value="1"/>
</dbReference>
<comment type="subcellular location">
    <subcellularLocation>
        <location evidence="2">Cell inner membrane</location>
    </subcellularLocation>
</comment>
<evidence type="ECO:0000256" key="2">
    <source>
        <dbReference type="ARBA" id="ARBA00004533"/>
    </source>
</evidence>
<gene>
    <name evidence="6" type="ORF">SAMN05216421_3043</name>
</gene>
<dbReference type="InterPro" id="IPR000160">
    <property type="entry name" value="GGDEF_dom"/>
</dbReference>
<evidence type="ECO:0000256" key="4">
    <source>
        <dbReference type="ARBA" id="ARBA00034247"/>
    </source>
</evidence>
<organism evidence="6 7">
    <name type="scientific">Halopseudomonas xinjiangensis</name>
    <dbReference type="NCBI Taxonomy" id="487184"/>
    <lineage>
        <taxon>Bacteria</taxon>
        <taxon>Pseudomonadati</taxon>
        <taxon>Pseudomonadota</taxon>
        <taxon>Gammaproteobacteria</taxon>
        <taxon>Pseudomonadales</taxon>
        <taxon>Pseudomonadaceae</taxon>
        <taxon>Halopseudomonas</taxon>
    </lineage>
</organism>
<dbReference type="InterPro" id="IPR050469">
    <property type="entry name" value="Diguanylate_Cyclase"/>
</dbReference>
<dbReference type="NCBIfam" id="TIGR00254">
    <property type="entry name" value="GGDEF"/>
    <property type="match status" value="1"/>
</dbReference>
<dbReference type="Gene3D" id="3.30.70.270">
    <property type="match status" value="1"/>
</dbReference>
<keyword evidence="7" id="KW-1185">Reference proteome</keyword>
<dbReference type="GO" id="GO:1902201">
    <property type="term" value="P:negative regulation of bacterial-type flagellum-dependent cell motility"/>
    <property type="evidence" value="ECO:0007669"/>
    <property type="project" value="TreeGrafter"/>
</dbReference>
<dbReference type="CDD" id="cd01949">
    <property type="entry name" value="GGDEF"/>
    <property type="match status" value="1"/>
</dbReference>
<dbReference type="FunFam" id="3.30.70.270:FF:000001">
    <property type="entry name" value="Diguanylate cyclase domain protein"/>
    <property type="match status" value="1"/>
</dbReference>
<evidence type="ECO:0000256" key="1">
    <source>
        <dbReference type="ARBA" id="ARBA00001946"/>
    </source>
</evidence>
<evidence type="ECO:0000259" key="5">
    <source>
        <dbReference type="PROSITE" id="PS50887"/>
    </source>
</evidence>
<evidence type="ECO:0000256" key="3">
    <source>
        <dbReference type="ARBA" id="ARBA00012528"/>
    </source>
</evidence>
<dbReference type="AlphaFoldDB" id="A0A1H1Y5F7"/>
<proteinExistence type="predicted"/>
<feature type="domain" description="GGDEF" evidence="5">
    <location>
        <begin position="426"/>
        <end position="557"/>
    </location>
</feature>
<sequence>MSDPRNSDLDAGQEAVESLLDHEELLKRSLVRISIAADGLDPLLDQRLRELRGSLRADAPPHLLADLMPELERAVLKADADRQERLVRIAHHLQALAQNLQSHHPTGIANRALRQLQKQLEAPLVYANQIPALLEELSVVQQLIFDTPSGPESRGLLARLFKRGDAQVPAPMASHMAIGDPQTKDEIQEDTVPPRLDSASSPVGGEAQQYSQVAGHIETILLNLLSELQVLDDQRSRCERLREQVSRGLNWYELAAVLDELMLLVLNAQQKRQHDFERYLKQLNQRLAQFQGNLEAAHDACLGSFESGKQLEVAIRSQVAGLHDDVRDATELDALKANVDAKLDALLQDVDHARSSREQQEEETSSRMRSMIERIQVMEVEAQTFRKHLDEQRQRAMLDNLTGMANRAGLQKRMEEEFDRWRRYGGDLLLAVLDVDHFKSINDRFGHLAGDKVLRLIAQQLSGRLRKTDFIGRFGGEEFVLLMPGTTVQQGALVLDELRRGIEQCPFHFKAERVTITISMGFTQFRPDDTLEETFERADQAMYQAKQAGRNRIVRAA</sequence>
<evidence type="ECO:0000313" key="7">
    <source>
        <dbReference type="Proteomes" id="UP000243207"/>
    </source>
</evidence>
<accession>A0A1H1Y5F7</accession>
<dbReference type="Pfam" id="PF00990">
    <property type="entry name" value="GGDEF"/>
    <property type="match status" value="1"/>
</dbReference>
<dbReference type="OrthoDB" id="9812260at2"/>
<comment type="cofactor">
    <cofactor evidence="1">
        <name>Mg(2+)</name>
        <dbReference type="ChEBI" id="CHEBI:18420"/>
    </cofactor>
</comment>
<dbReference type="GO" id="GO:0043709">
    <property type="term" value="P:cell adhesion involved in single-species biofilm formation"/>
    <property type="evidence" value="ECO:0007669"/>
    <property type="project" value="TreeGrafter"/>
</dbReference>
<dbReference type="Proteomes" id="UP000243207">
    <property type="component" value="Chromosome I"/>
</dbReference>
<dbReference type="InterPro" id="IPR043128">
    <property type="entry name" value="Rev_trsase/Diguanyl_cyclase"/>
</dbReference>
<dbReference type="PROSITE" id="PS50887">
    <property type="entry name" value="GGDEF"/>
    <property type="match status" value="1"/>
</dbReference>
<dbReference type="GO" id="GO:0052621">
    <property type="term" value="F:diguanylate cyclase activity"/>
    <property type="evidence" value="ECO:0007669"/>
    <property type="project" value="UniProtKB-EC"/>
</dbReference>